<gene>
    <name evidence="2" type="ORF">EDD53_1140</name>
</gene>
<dbReference type="AlphaFoldDB" id="A0A3N4UNJ1"/>
<feature type="signal peptide" evidence="1">
    <location>
        <begin position="1"/>
        <end position="28"/>
    </location>
</feature>
<proteinExistence type="predicted"/>
<comment type="caution">
    <text evidence="2">The sequence shown here is derived from an EMBL/GenBank/DDBJ whole genome shotgun (WGS) entry which is preliminary data.</text>
</comment>
<accession>A0A3N4UNJ1</accession>
<evidence type="ECO:0000313" key="2">
    <source>
        <dbReference type="EMBL" id="RPE72003.1"/>
    </source>
</evidence>
<evidence type="ECO:0000256" key="1">
    <source>
        <dbReference type="SAM" id="SignalP"/>
    </source>
</evidence>
<reference evidence="2 3" key="1">
    <citation type="submission" date="2018-11" db="EMBL/GenBank/DDBJ databases">
        <title>Genomic Encyclopedia of Type Strains, Phase IV (KMG-IV): sequencing the most valuable type-strain genomes for metagenomic binning, comparative biology and taxonomic classification.</title>
        <authorList>
            <person name="Goeker M."/>
        </authorList>
    </citation>
    <scope>NUCLEOTIDE SEQUENCE [LARGE SCALE GENOMIC DNA]</scope>
    <source>
        <strain evidence="2 3">DSM 104731</strain>
    </source>
</reference>
<keyword evidence="1" id="KW-0732">Signal</keyword>
<keyword evidence="3" id="KW-1185">Reference proteome</keyword>
<feature type="chain" id="PRO_5018217032" evidence="1">
    <location>
        <begin position="29"/>
        <end position="175"/>
    </location>
</feature>
<name>A0A3N4UNJ1_9RHOB</name>
<dbReference type="Proteomes" id="UP000269689">
    <property type="component" value="Unassembled WGS sequence"/>
</dbReference>
<organism evidence="2 3">
    <name type="scientific">Pacificibacter maritimus</name>
    <dbReference type="NCBI Taxonomy" id="762213"/>
    <lineage>
        <taxon>Bacteria</taxon>
        <taxon>Pseudomonadati</taxon>
        <taxon>Pseudomonadota</taxon>
        <taxon>Alphaproteobacteria</taxon>
        <taxon>Rhodobacterales</taxon>
        <taxon>Roseobacteraceae</taxon>
        <taxon>Pacificibacter</taxon>
    </lineage>
</organism>
<evidence type="ECO:0000313" key="3">
    <source>
        <dbReference type="Proteomes" id="UP000269689"/>
    </source>
</evidence>
<sequence>MRSMSRLAHMLFSCVGVFAGMAALPAFATCAGNQSTVFSCEIGVKTVELCLTPDESKLTYRFGASTAPELELTRAFGDITMRPWNGIGRAIWEEVTIHKGQFSYAVFQSFDKTDQVMSAGLSVHRGEQVLASLSCDGEPKAQGVFELDTVTQTMMDQGFCRDGTSDPLGQGACAE</sequence>
<protein>
    <submittedName>
        <fullName evidence="2">Uncharacterized protein</fullName>
    </submittedName>
</protein>
<dbReference type="EMBL" id="RKQK01000001">
    <property type="protein sequence ID" value="RPE72003.1"/>
    <property type="molecule type" value="Genomic_DNA"/>
</dbReference>